<dbReference type="GO" id="GO:0051536">
    <property type="term" value="F:iron-sulfur cluster binding"/>
    <property type="evidence" value="ECO:0007669"/>
    <property type="project" value="InterPro"/>
</dbReference>
<dbReference type="FunFam" id="3.30.300.130:FF:000001">
    <property type="entry name" value="NFU1 iron-sulfur cluster scaffold"/>
    <property type="match status" value="1"/>
</dbReference>
<keyword evidence="4" id="KW-1185">Reference proteome</keyword>
<dbReference type="PANTHER" id="PTHR11178">
    <property type="entry name" value="IRON-SULFUR CLUSTER SCAFFOLD PROTEIN NFU-RELATED"/>
    <property type="match status" value="1"/>
</dbReference>
<evidence type="ECO:0000256" key="1">
    <source>
        <dbReference type="ARBA" id="ARBA00006420"/>
    </source>
</evidence>
<dbReference type="SUPFAM" id="SSF117916">
    <property type="entry name" value="Fe-S cluster assembly (FSCA) domain-like"/>
    <property type="match status" value="1"/>
</dbReference>
<accession>A0A2T9ZJN4</accession>
<name>A0A2T9ZJN4_9FUNG</name>
<evidence type="ECO:0000313" key="3">
    <source>
        <dbReference type="EMBL" id="PVV04809.1"/>
    </source>
</evidence>
<organism evidence="3 4">
    <name type="scientific">Smittium megazygosporum</name>
    <dbReference type="NCBI Taxonomy" id="133381"/>
    <lineage>
        <taxon>Eukaryota</taxon>
        <taxon>Fungi</taxon>
        <taxon>Fungi incertae sedis</taxon>
        <taxon>Zoopagomycota</taxon>
        <taxon>Kickxellomycotina</taxon>
        <taxon>Harpellomycetes</taxon>
        <taxon>Harpellales</taxon>
        <taxon>Legeriomycetaceae</taxon>
        <taxon>Smittium</taxon>
    </lineage>
</organism>
<dbReference type="OrthoDB" id="565552at2759"/>
<dbReference type="InterPro" id="IPR036498">
    <property type="entry name" value="Nfu/NifU_N_sf"/>
</dbReference>
<dbReference type="Pfam" id="PF01106">
    <property type="entry name" value="NifU"/>
    <property type="match status" value="1"/>
</dbReference>
<dbReference type="GO" id="GO:0005739">
    <property type="term" value="C:mitochondrion"/>
    <property type="evidence" value="ECO:0007669"/>
    <property type="project" value="TreeGrafter"/>
</dbReference>
<dbReference type="GO" id="GO:0005506">
    <property type="term" value="F:iron ion binding"/>
    <property type="evidence" value="ECO:0007669"/>
    <property type="project" value="InterPro"/>
</dbReference>
<comment type="similarity">
    <text evidence="1">Belongs to the NifU family.</text>
</comment>
<proteinExistence type="inferred from homology"/>
<dbReference type="InterPro" id="IPR034904">
    <property type="entry name" value="FSCA_dom_sf"/>
</dbReference>
<gene>
    <name evidence="3" type="ORF">BB560_000683</name>
</gene>
<protein>
    <recommendedName>
        <fullName evidence="2">Scaffold protein Nfu/NifU N-terminal domain-containing protein</fullName>
    </recommendedName>
</protein>
<dbReference type="AlphaFoldDB" id="A0A2T9ZJN4"/>
<dbReference type="InterPro" id="IPR014824">
    <property type="entry name" value="Nfu/NifU_N"/>
</dbReference>
<dbReference type="PIRSF" id="PIRSF036773">
    <property type="entry name" value="HIRIP5"/>
    <property type="match status" value="1"/>
</dbReference>
<dbReference type="PANTHER" id="PTHR11178:SF1">
    <property type="entry name" value="NFU1 IRON-SULFUR CLUSTER SCAFFOLD HOMOLOG, MITOCHONDRIAL"/>
    <property type="match status" value="1"/>
</dbReference>
<comment type="caution">
    <text evidence="3">The sequence shown here is derived from an EMBL/GenBank/DDBJ whole genome shotgun (WGS) entry which is preliminary data.</text>
</comment>
<reference evidence="3 4" key="1">
    <citation type="journal article" date="2018" name="MBio">
        <title>Comparative Genomics Reveals the Core Gene Toolbox for the Fungus-Insect Symbiosis.</title>
        <authorList>
            <person name="Wang Y."/>
            <person name="Stata M."/>
            <person name="Wang W."/>
            <person name="Stajich J.E."/>
            <person name="White M.M."/>
            <person name="Moncalvo J.M."/>
        </authorList>
    </citation>
    <scope>NUCLEOTIDE SEQUENCE [LARGE SCALE GENOMIC DNA]</scope>
    <source>
        <strain evidence="3 4">SC-DP-2</strain>
    </source>
</reference>
<evidence type="ECO:0000259" key="2">
    <source>
        <dbReference type="SMART" id="SM00932"/>
    </source>
</evidence>
<dbReference type="EMBL" id="MBFS01000076">
    <property type="protein sequence ID" value="PVV04809.1"/>
    <property type="molecule type" value="Genomic_DNA"/>
</dbReference>
<dbReference type="SUPFAM" id="SSF110836">
    <property type="entry name" value="Hypothetical protein SAV1430"/>
    <property type="match status" value="1"/>
</dbReference>
<sequence>MFSSKHLLSKSVLFGKSVASKSTLSFPNTIKIRNSIPSSLISHLQRRSLFIQTEQTPNENALKFIPGTEIIQENEKTLEVKSRKEAIGNPFATKIFGIPGIETLFFGKDFITIVKDPDYKWQLLKPELLSIMMEYFSTNQPILTDKYREKMTKPTQPENTDIDTNEIVAEIKELLDTRIRPSIIEDGGDLEFIGFDIDTGILRVSLHGACRGCSSSEVTLKNGIESMLKYYIPEVSSVESVQTELEALNVSEFEKFESKLKKLP</sequence>
<dbReference type="STRING" id="133381.A0A2T9ZJN4"/>
<dbReference type="Gene3D" id="3.30.300.130">
    <property type="entry name" value="Fe-S cluster assembly (FSCA)"/>
    <property type="match status" value="1"/>
</dbReference>
<dbReference type="GO" id="GO:0016226">
    <property type="term" value="P:iron-sulfur cluster assembly"/>
    <property type="evidence" value="ECO:0007669"/>
    <property type="project" value="InterPro"/>
</dbReference>
<dbReference type="Pfam" id="PF08712">
    <property type="entry name" value="Nfu_N"/>
    <property type="match status" value="1"/>
</dbReference>
<evidence type="ECO:0000313" key="4">
    <source>
        <dbReference type="Proteomes" id="UP000245609"/>
    </source>
</evidence>
<dbReference type="InterPro" id="IPR001075">
    <property type="entry name" value="NIF_FeS_clus_asmbl_NifU_C"/>
</dbReference>
<feature type="domain" description="Scaffold protein Nfu/NifU N-terminal" evidence="2">
    <location>
        <begin position="51"/>
        <end position="139"/>
    </location>
</feature>
<dbReference type="Gene3D" id="3.30.1370.70">
    <property type="entry name" value="Scaffold protein Nfu/NifU, N-terminal domain"/>
    <property type="match status" value="1"/>
</dbReference>
<dbReference type="Proteomes" id="UP000245609">
    <property type="component" value="Unassembled WGS sequence"/>
</dbReference>
<dbReference type="SMART" id="SM00932">
    <property type="entry name" value="Nfu_N"/>
    <property type="match status" value="1"/>
</dbReference>
<dbReference type="InterPro" id="IPR035433">
    <property type="entry name" value="NFU1-like"/>
</dbReference>